<dbReference type="Proteomes" id="UP000321555">
    <property type="component" value="Chromosome"/>
</dbReference>
<organism evidence="2 3">
    <name type="scientific">Cytobacillus dafuensis</name>
    <name type="common">Bacillus dafuensis</name>
    <dbReference type="NCBI Taxonomy" id="1742359"/>
    <lineage>
        <taxon>Bacteria</taxon>
        <taxon>Bacillati</taxon>
        <taxon>Bacillota</taxon>
        <taxon>Bacilli</taxon>
        <taxon>Bacillales</taxon>
        <taxon>Bacillaceae</taxon>
        <taxon>Cytobacillus</taxon>
    </lineage>
</organism>
<reference evidence="3" key="1">
    <citation type="submission" date="2019-08" db="EMBL/GenBank/DDBJ databases">
        <authorList>
            <person name="Zheng X."/>
        </authorList>
    </citation>
    <scope>NUCLEOTIDE SEQUENCE [LARGE SCALE GENOMIC DNA]</scope>
    <source>
        <strain evidence="3">FJAT-25496</strain>
    </source>
</reference>
<name>A0A5B8ZA63_CYTDA</name>
<keyword evidence="3" id="KW-1185">Reference proteome</keyword>
<dbReference type="KEGG" id="bda:FSZ17_05995"/>
<dbReference type="InterPro" id="IPR010259">
    <property type="entry name" value="S8pro/Inhibitor_I9"/>
</dbReference>
<evidence type="ECO:0000313" key="3">
    <source>
        <dbReference type="Proteomes" id="UP000321555"/>
    </source>
</evidence>
<dbReference type="EMBL" id="CP042593">
    <property type="protein sequence ID" value="QED50022.1"/>
    <property type="molecule type" value="Genomic_DNA"/>
</dbReference>
<evidence type="ECO:0000259" key="1">
    <source>
        <dbReference type="Pfam" id="PF05922"/>
    </source>
</evidence>
<dbReference type="Pfam" id="PF05922">
    <property type="entry name" value="Inhibitor_I9"/>
    <property type="match status" value="1"/>
</dbReference>
<dbReference type="AlphaFoldDB" id="A0A5B8ZA63"/>
<accession>A0A5B8ZA63</accession>
<gene>
    <name evidence="2" type="ORF">FSZ17_05995</name>
</gene>
<dbReference type="Gene3D" id="3.30.70.80">
    <property type="entry name" value="Peptidase S8 propeptide/proteinase inhibitor I9"/>
    <property type="match status" value="1"/>
</dbReference>
<evidence type="ECO:0000313" key="2">
    <source>
        <dbReference type="EMBL" id="QED50022.1"/>
    </source>
</evidence>
<protein>
    <recommendedName>
        <fullName evidence="1">Inhibitor I9 domain-containing protein</fullName>
    </recommendedName>
</protein>
<sequence length="126" mass="14394">MYWSAKVDPSIDLSSNQIISVIIEFKTKPARIAVLVAKANGITLTLEEAKRQVEQSHHTFRKLLTLLDENNVPYRIKYTYKTAFNGVTIELPANEIKRLTASPVISKIYLDKQIQLEPPVQPRDQM</sequence>
<dbReference type="OrthoDB" id="2922964at2"/>
<feature type="domain" description="Inhibitor I9" evidence="1">
    <location>
        <begin position="21"/>
        <end position="116"/>
    </location>
</feature>
<dbReference type="InterPro" id="IPR037045">
    <property type="entry name" value="S8pro/Inhibitor_I9_sf"/>
</dbReference>
<proteinExistence type="predicted"/>